<dbReference type="GeneID" id="36526078"/>
<dbReference type="PANTHER" id="PTHR12425:SF5">
    <property type="entry name" value="SYNEMBRYN"/>
    <property type="match status" value="1"/>
</dbReference>
<accession>A0A2I2F9R3</accession>
<dbReference type="OrthoDB" id="5585685at2759"/>
<dbReference type="AlphaFoldDB" id="A0A2I2F9R3"/>
<keyword evidence="3" id="KW-0143">Chaperone</keyword>
<dbReference type="InterPro" id="IPR019318">
    <property type="entry name" value="Gua_nucleotide_exch_fac_Ric8"/>
</dbReference>
<dbReference type="GO" id="GO:0005737">
    <property type="term" value="C:cytoplasm"/>
    <property type="evidence" value="ECO:0007669"/>
    <property type="project" value="TreeGrafter"/>
</dbReference>
<dbReference type="SUPFAM" id="SSF48371">
    <property type="entry name" value="ARM repeat"/>
    <property type="match status" value="1"/>
</dbReference>
<evidence type="ECO:0000313" key="6">
    <source>
        <dbReference type="Proteomes" id="UP000234585"/>
    </source>
</evidence>
<dbReference type="GO" id="GO:0007186">
    <property type="term" value="P:G protein-coupled receptor signaling pathway"/>
    <property type="evidence" value="ECO:0007669"/>
    <property type="project" value="TreeGrafter"/>
</dbReference>
<evidence type="ECO:0000256" key="1">
    <source>
        <dbReference type="ARBA" id="ARBA00009049"/>
    </source>
</evidence>
<feature type="region of interest" description="Disordered" evidence="4">
    <location>
        <begin position="408"/>
        <end position="429"/>
    </location>
</feature>
<evidence type="ECO:0000256" key="4">
    <source>
        <dbReference type="SAM" id="MobiDB-lite"/>
    </source>
</evidence>
<evidence type="ECO:0000256" key="3">
    <source>
        <dbReference type="ARBA" id="ARBA00023186"/>
    </source>
</evidence>
<dbReference type="InterPro" id="IPR016024">
    <property type="entry name" value="ARM-type_fold"/>
</dbReference>
<dbReference type="RefSeq" id="XP_024671360.1">
    <property type="nucleotide sequence ID" value="XM_024818918.1"/>
</dbReference>
<name>A0A2I2F9R3_ASPCN</name>
<sequence length="471" mass="52141">MNLSTVQGPEKLRQVKELLGSLEEDLKSKSLTTAQRVQTLLQLRQHGTVPSNADPIYSEHGIDILSKYGVEGETVEVRRAALRCVANALLLVPQTRGYLMATRRGGRLAEMLKCDSSDDEMVISRILFLLTYGTNQTEYEHILNQHGLADSVHYQIVRHSKQFPKSGKPALSQMDELALIDTLKLIFNTCKISDFKNGDMVTGFEKAFSASIPPIFKMISRMEIPEQPLDGLLSYLINCLTVLDLKNESNHPFDSSPLFPPSDPNCNVDRLVLILDRATATYKAEDLETKAAPLLHALIMMAEVAPEGPRKQMQALLLPEGNDRSEPIGQSDTLPSRLLKLSTSPNKNLKITISELLLLLSDNNAETLTQNIGYGYAAGLLASRGMEIPQTAGEAFATNRPAVNPVTGQRWDAEPQDTGPPMTQEEKEREAERLFVLFERARANGLLNVENPVRVAAQEGRLEELPDSDSD</sequence>
<keyword evidence="6" id="KW-1185">Reference proteome</keyword>
<keyword evidence="2" id="KW-0344">Guanine-nucleotide releasing factor</keyword>
<proteinExistence type="inferred from homology"/>
<dbReference type="EMBL" id="KZ559144">
    <property type="protein sequence ID" value="PLB37348.1"/>
    <property type="molecule type" value="Genomic_DNA"/>
</dbReference>
<evidence type="ECO:0000313" key="5">
    <source>
        <dbReference type="EMBL" id="PLB37348.1"/>
    </source>
</evidence>
<protein>
    <submittedName>
        <fullName evidence="5">Guanine nucleotide exchange factor</fullName>
    </submittedName>
</protein>
<dbReference type="Pfam" id="PF10165">
    <property type="entry name" value="Ric8"/>
    <property type="match status" value="1"/>
</dbReference>
<gene>
    <name evidence="5" type="ORF">BDW47DRAFT_39550</name>
</gene>
<organism evidence="5 6">
    <name type="scientific">Aspergillus candidus</name>
    <dbReference type="NCBI Taxonomy" id="41067"/>
    <lineage>
        <taxon>Eukaryota</taxon>
        <taxon>Fungi</taxon>
        <taxon>Dikarya</taxon>
        <taxon>Ascomycota</taxon>
        <taxon>Pezizomycotina</taxon>
        <taxon>Eurotiomycetes</taxon>
        <taxon>Eurotiomycetidae</taxon>
        <taxon>Eurotiales</taxon>
        <taxon>Aspergillaceae</taxon>
        <taxon>Aspergillus</taxon>
        <taxon>Aspergillus subgen. Circumdati</taxon>
    </lineage>
</organism>
<dbReference type="Proteomes" id="UP000234585">
    <property type="component" value="Unassembled WGS sequence"/>
</dbReference>
<comment type="similarity">
    <text evidence="1">Belongs to the synembryn family.</text>
</comment>
<evidence type="ECO:0000256" key="2">
    <source>
        <dbReference type="ARBA" id="ARBA00022658"/>
    </source>
</evidence>
<reference evidence="5 6" key="1">
    <citation type="submission" date="2017-12" db="EMBL/GenBank/DDBJ databases">
        <authorList>
            <consortium name="DOE Joint Genome Institute"/>
            <person name="Haridas S."/>
            <person name="Kjaerbolling I."/>
            <person name="Vesth T.C."/>
            <person name="Frisvad J.C."/>
            <person name="Nybo J.L."/>
            <person name="Theobald S."/>
            <person name="Kuo A."/>
            <person name="Bowyer P."/>
            <person name="Matsuda Y."/>
            <person name="Mondo S."/>
            <person name="Lyhne E.K."/>
            <person name="Kogle M.E."/>
            <person name="Clum A."/>
            <person name="Lipzen A."/>
            <person name="Salamov A."/>
            <person name="Ngan C.Y."/>
            <person name="Daum C."/>
            <person name="Chiniquy J."/>
            <person name="Barry K."/>
            <person name="LaButti K."/>
            <person name="Simmons B.A."/>
            <person name="Magnuson J.K."/>
            <person name="Mortensen U.H."/>
            <person name="Larsen T.O."/>
            <person name="Grigoriev I.V."/>
            <person name="Baker S.E."/>
            <person name="Andersen M.R."/>
            <person name="Nordberg H.P."/>
            <person name="Cantor M.N."/>
            <person name="Hua S.X."/>
        </authorList>
    </citation>
    <scope>NUCLEOTIDE SEQUENCE [LARGE SCALE GENOMIC DNA]</scope>
    <source>
        <strain evidence="5 6">CBS 102.13</strain>
    </source>
</reference>
<dbReference type="GO" id="GO:0005085">
    <property type="term" value="F:guanyl-nucleotide exchange factor activity"/>
    <property type="evidence" value="ECO:0007669"/>
    <property type="project" value="UniProtKB-KW"/>
</dbReference>
<dbReference type="GO" id="GO:0001965">
    <property type="term" value="F:G-protein alpha-subunit binding"/>
    <property type="evidence" value="ECO:0007669"/>
    <property type="project" value="TreeGrafter"/>
</dbReference>
<dbReference type="PANTHER" id="PTHR12425">
    <property type="entry name" value="SYNEMBRYN"/>
    <property type="match status" value="1"/>
</dbReference>